<accession>A0A7J6VPE4</accession>
<proteinExistence type="predicted"/>
<organism evidence="1 2">
    <name type="scientific">Thalictrum thalictroides</name>
    <name type="common">Rue-anemone</name>
    <name type="synonym">Anemone thalictroides</name>
    <dbReference type="NCBI Taxonomy" id="46969"/>
    <lineage>
        <taxon>Eukaryota</taxon>
        <taxon>Viridiplantae</taxon>
        <taxon>Streptophyta</taxon>
        <taxon>Embryophyta</taxon>
        <taxon>Tracheophyta</taxon>
        <taxon>Spermatophyta</taxon>
        <taxon>Magnoliopsida</taxon>
        <taxon>Ranunculales</taxon>
        <taxon>Ranunculaceae</taxon>
        <taxon>Thalictroideae</taxon>
        <taxon>Thalictrum</taxon>
    </lineage>
</organism>
<dbReference type="GO" id="GO:0008017">
    <property type="term" value="F:microtubule binding"/>
    <property type="evidence" value="ECO:0007669"/>
    <property type="project" value="InterPro"/>
</dbReference>
<reference evidence="1 2" key="1">
    <citation type="submission" date="2020-06" db="EMBL/GenBank/DDBJ databases">
        <title>Transcriptomic and genomic resources for Thalictrum thalictroides and T. hernandezii: Facilitating candidate gene discovery in an emerging model plant lineage.</title>
        <authorList>
            <person name="Arias T."/>
            <person name="Riano-Pachon D.M."/>
            <person name="Di Stilio V.S."/>
        </authorList>
    </citation>
    <scope>NUCLEOTIDE SEQUENCE [LARGE SCALE GENOMIC DNA]</scope>
    <source>
        <strain evidence="2">cv. WT478/WT964</strain>
        <tissue evidence="1">Leaves</tissue>
    </source>
</reference>
<comment type="caution">
    <text evidence="1">The sequence shown here is derived from an EMBL/GenBank/DDBJ whole genome shotgun (WGS) entry which is preliminary data.</text>
</comment>
<dbReference type="InterPro" id="IPR044833">
    <property type="entry name" value="WDL5/6"/>
</dbReference>
<dbReference type="PANTHER" id="PTHR31358:SF44">
    <property type="entry name" value="ASPARTATE CARBAMOYLTRANSFERASE, CHLOROPLASTIC"/>
    <property type="match status" value="1"/>
</dbReference>
<sequence length="209" mass="22924">MGRVTKVSSQISADVASSYQGINSDKSIDSARPSLALRSSSYLSNHETEVGVALADEQFDPNNSFIDASSGGLETQGSESYISMLIKRLNCDSNLACVFQECLNDQRLKNHSDNHSIESYQGSTLDAFFSQDWPFLDYSDRQFLLESICKTSEMLQPSKFLVGNHALAATLRFFGKHPLGAIFSNALSDIFKLLEDLVVQLVGGTRACC</sequence>
<dbReference type="Proteomes" id="UP000554482">
    <property type="component" value="Unassembled WGS sequence"/>
</dbReference>
<gene>
    <name evidence="1" type="ORF">FRX31_024373</name>
</gene>
<keyword evidence="2" id="KW-1185">Reference proteome</keyword>
<name>A0A7J6VPE4_THATH</name>
<evidence type="ECO:0000313" key="2">
    <source>
        <dbReference type="Proteomes" id="UP000554482"/>
    </source>
</evidence>
<protein>
    <submittedName>
        <fullName evidence="1">Uncharacterized protein</fullName>
    </submittedName>
</protein>
<evidence type="ECO:0000313" key="1">
    <source>
        <dbReference type="EMBL" id="KAF5186040.1"/>
    </source>
</evidence>
<dbReference type="PANTHER" id="PTHR31358">
    <property type="entry name" value="PROTEIN WVD2-LIKE 4"/>
    <property type="match status" value="1"/>
</dbReference>
<dbReference type="AlphaFoldDB" id="A0A7J6VPE4"/>
<dbReference type="EMBL" id="JABWDY010029900">
    <property type="protein sequence ID" value="KAF5186040.1"/>
    <property type="molecule type" value="Genomic_DNA"/>
</dbReference>